<comment type="similarity">
    <text evidence="1">Belongs to the helicase family. RecQ subfamily.</text>
</comment>
<accession>A0A2B7WEC2</accession>
<dbReference type="InterPro" id="IPR027417">
    <property type="entry name" value="P-loop_NTPase"/>
</dbReference>
<evidence type="ECO:0000256" key="1">
    <source>
        <dbReference type="ARBA" id="ARBA00005446"/>
    </source>
</evidence>
<feature type="domain" description="Helicase C-terminal" evidence="8">
    <location>
        <begin position="217"/>
        <end position="373"/>
    </location>
</feature>
<protein>
    <recommendedName>
        <fullName evidence="5">DNA 3'-5' helicase</fullName>
        <ecNumber evidence="5">5.6.2.4</ecNumber>
    </recommendedName>
</protein>
<dbReference type="GO" id="GO:0005737">
    <property type="term" value="C:cytoplasm"/>
    <property type="evidence" value="ECO:0007669"/>
    <property type="project" value="TreeGrafter"/>
</dbReference>
<dbReference type="SMART" id="SM00490">
    <property type="entry name" value="HELICc"/>
    <property type="match status" value="1"/>
</dbReference>
<comment type="catalytic activity">
    <reaction evidence="4">
        <text>Couples ATP hydrolysis with the unwinding of duplex DNA by translocating in the 3'-5' direction.</text>
        <dbReference type="EC" id="5.6.2.4"/>
    </reaction>
</comment>
<keyword evidence="2" id="KW-0547">Nucleotide-binding</keyword>
<evidence type="ECO:0000256" key="6">
    <source>
        <dbReference type="SAM" id="MobiDB-lite"/>
    </source>
</evidence>
<keyword evidence="10" id="KW-1185">Reference proteome</keyword>
<dbReference type="InterPro" id="IPR001650">
    <property type="entry name" value="Helicase_C-like"/>
</dbReference>
<feature type="compositionally biased region" description="Pro residues" evidence="6">
    <location>
        <begin position="390"/>
        <end position="401"/>
    </location>
</feature>
<feature type="domain" description="Helicase ATP-binding" evidence="7">
    <location>
        <begin position="32"/>
        <end position="189"/>
    </location>
</feature>
<dbReference type="PANTHER" id="PTHR13710">
    <property type="entry name" value="DNA HELICASE RECQ FAMILY MEMBER"/>
    <property type="match status" value="1"/>
</dbReference>
<dbReference type="Proteomes" id="UP000224080">
    <property type="component" value="Unassembled WGS sequence"/>
</dbReference>
<dbReference type="EC" id="5.6.2.4" evidence="5"/>
<dbReference type="GO" id="GO:0003676">
    <property type="term" value="F:nucleic acid binding"/>
    <property type="evidence" value="ECO:0007669"/>
    <property type="project" value="InterPro"/>
</dbReference>
<evidence type="ECO:0000313" key="10">
    <source>
        <dbReference type="Proteomes" id="UP000224080"/>
    </source>
</evidence>
<dbReference type="PROSITE" id="PS51192">
    <property type="entry name" value="HELICASE_ATP_BIND_1"/>
    <property type="match status" value="1"/>
</dbReference>
<dbReference type="PROSITE" id="PS51194">
    <property type="entry name" value="HELICASE_CTER"/>
    <property type="match status" value="1"/>
</dbReference>
<comment type="caution">
    <text evidence="9">The sequence shown here is derived from an EMBL/GenBank/DDBJ whole genome shotgun (WGS) entry which is preliminary data.</text>
</comment>
<evidence type="ECO:0000259" key="8">
    <source>
        <dbReference type="PROSITE" id="PS51194"/>
    </source>
</evidence>
<name>A0A2B7WEC2_9EURO</name>
<dbReference type="AlphaFoldDB" id="A0A2B7WEC2"/>
<evidence type="ECO:0000313" key="9">
    <source>
        <dbReference type="EMBL" id="PGG94938.1"/>
    </source>
</evidence>
<proteinExistence type="inferred from homology"/>
<dbReference type="PANTHER" id="PTHR13710:SF154">
    <property type="entry name" value="RECQ HELICASE, PUTATIVE (AFU_ORTHOLOGUE AFUA_6G14720)-RELATED"/>
    <property type="match status" value="1"/>
</dbReference>
<dbReference type="InterPro" id="IPR014001">
    <property type="entry name" value="Helicase_ATP-bd"/>
</dbReference>
<dbReference type="Pfam" id="PF00271">
    <property type="entry name" value="Helicase_C"/>
    <property type="match status" value="1"/>
</dbReference>
<dbReference type="GO" id="GO:0005694">
    <property type="term" value="C:chromosome"/>
    <property type="evidence" value="ECO:0007669"/>
    <property type="project" value="TreeGrafter"/>
</dbReference>
<feature type="region of interest" description="Disordered" evidence="6">
    <location>
        <begin position="387"/>
        <end position="411"/>
    </location>
</feature>
<feature type="compositionally biased region" description="Low complexity" evidence="6">
    <location>
        <begin position="402"/>
        <end position="411"/>
    </location>
</feature>
<dbReference type="SUPFAM" id="SSF52540">
    <property type="entry name" value="P-loop containing nucleoside triphosphate hydrolases"/>
    <property type="match status" value="1"/>
</dbReference>
<evidence type="ECO:0000256" key="5">
    <source>
        <dbReference type="ARBA" id="ARBA00034808"/>
    </source>
</evidence>
<keyword evidence="3" id="KW-0067">ATP-binding</keyword>
<dbReference type="STRING" id="2060905.A0A2B7WEC2"/>
<dbReference type="OrthoDB" id="4160772at2759"/>
<reference evidence="9 10" key="1">
    <citation type="submission" date="2017-10" db="EMBL/GenBank/DDBJ databases">
        <title>Comparative genomics in systemic dimorphic fungi from Ajellomycetaceae.</title>
        <authorList>
            <person name="Munoz J.F."/>
            <person name="Mcewen J.G."/>
            <person name="Clay O.K."/>
            <person name="Cuomo C.A."/>
        </authorList>
    </citation>
    <scope>NUCLEOTIDE SEQUENCE [LARGE SCALE GENOMIC DNA]</scope>
    <source>
        <strain evidence="9 10">UAMH130</strain>
    </source>
</reference>
<dbReference type="SMART" id="SM00487">
    <property type="entry name" value="DEXDc"/>
    <property type="match status" value="1"/>
</dbReference>
<evidence type="ECO:0000259" key="7">
    <source>
        <dbReference type="PROSITE" id="PS51192"/>
    </source>
</evidence>
<feature type="non-terminal residue" evidence="9">
    <location>
        <position position="411"/>
    </location>
</feature>
<gene>
    <name evidence="9" type="ORF">GX51_08335</name>
</gene>
<dbReference type="GO" id="GO:0000724">
    <property type="term" value="P:double-strand break repair via homologous recombination"/>
    <property type="evidence" value="ECO:0007669"/>
    <property type="project" value="TreeGrafter"/>
</dbReference>
<evidence type="ECO:0000256" key="3">
    <source>
        <dbReference type="ARBA" id="ARBA00022840"/>
    </source>
</evidence>
<evidence type="ECO:0000256" key="4">
    <source>
        <dbReference type="ARBA" id="ARBA00034617"/>
    </source>
</evidence>
<dbReference type="GO" id="GO:0043138">
    <property type="term" value="F:3'-5' DNA helicase activity"/>
    <property type="evidence" value="ECO:0007669"/>
    <property type="project" value="UniProtKB-EC"/>
</dbReference>
<organism evidence="9 10">
    <name type="scientific">Blastomyces parvus</name>
    <dbReference type="NCBI Taxonomy" id="2060905"/>
    <lineage>
        <taxon>Eukaryota</taxon>
        <taxon>Fungi</taxon>
        <taxon>Dikarya</taxon>
        <taxon>Ascomycota</taxon>
        <taxon>Pezizomycotina</taxon>
        <taxon>Eurotiomycetes</taxon>
        <taxon>Eurotiomycetidae</taxon>
        <taxon>Onygenales</taxon>
        <taxon>Ajellomycetaceae</taxon>
        <taxon>Blastomyces</taxon>
    </lineage>
</organism>
<evidence type="ECO:0000256" key="2">
    <source>
        <dbReference type="ARBA" id="ARBA00022741"/>
    </source>
</evidence>
<dbReference type="Gene3D" id="3.40.50.300">
    <property type="entry name" value="P-loop containing nucleotide triphosphate hydrolases"/>
    <property type="match status" value="2"/>
</dbReference>
<dbReference type="Pfam" id="PF00270">
    <property type="entry name" value="DEAD"/>
    <property type="match status" value="1"/>
</dbReference>
<dbReference type="GO" id="GO:0005524">
    <property type="term" value="F:ATP binding"/>
    <property type="evidence" value="ECO:0007669"/>
    <property type="project" value="UniProtKB-KW"/>
</dbReference>
<dbReference type="GO" id="GO:0009378">
    <property type="term" value="F:four-way junction helicase activity"/>
    <property type="evidence" value="ECO:0007669"/>
    <property type="project" value="TreeGrafter"/>
</dbReference>
<dbReference type="InterPro" id="IPR011545">
    <property type="entry name" value="DEAD/DEAH_box_helicase_dom"/>
</dbReference>
<dbReference type="EMBL" id="PDNC01000361">
    <property type="protein sequence ID" value="PGG94938.1"/>
    <property type="molecule type" value="Genomic_DNA"/>
</dbReference>
<sequence length="411" mass="44878">METDAAALRHLRLAIADQNGTWRNEIQHEAIIRVINQEDVLLVVSPPGSGKTQIFMIPAMYHPSQTVVVIVPYIALGSDLAARCNQAGLQHECWDADTVSFPNILFVTPESACKPEFRQFLAKMDKECQLFCIVFDEVHCIFTDVGYRSAFKKLQWIGHLGTPLVLMSGTLPKVMTPKIRQGLGLDLRPFQELRAPCVNPNIQKLVQVVSHEQQLATLQQLVNVATPRKILLIYVLSKEKAVSLGQTLNISSFEGNLTSEAKNSIVTKLRSGAMNAIIATSGLGTGIDIANVHTVVHLDGAYSMIQLVQNATRGGRDGSHSISLTLITPGTRHRIMQSNQDTPLAEYVSGKKCLNAIISEYLDSAETQCTDNQPLCSVCSELSSPHIPLSSPPPPLPPPPSKSSSPYTTNL</sequence>